<proteinExistence type="predicted"/>
<comment type="caution">
    <text evidence="2">The sequence shown here is derived from an EMBL/GenBank/DDBJ whole genome shotgun (WGS) entry which is preliminary data.</text>
</comment>
<dbReference type="Proteomes" id="UP001152320">
    <property type="component" value="Chromosome 17"/>
</dbReference>
<dbReference type="AlphaFoldDB" id="A0A9Q1BFB4"/>
<evidence type="ECO:0000313" key="2">
    <source>
        <dbReference type="EMBL" id="KAJ8025671.1"/>
    </source>
</evidence>
<protein>
    <submittedName>
        <fullName evidence="2">Uncharacterized protein</fullName>
    </submittedName>
</protein>
<evidence type="ECO:0000256" key="1">
    <source>
        <dbReference type="SAM" id="MobiDB-lite"/>
    </source>
</evidence>
<dbReference type="PANTHER" id="PTHR46704">
    <property type="entry name" value="CXC DOMAIN-CONTAINING PROTEIN-RELATED"/>
    <property type="match status" value="1"/>
</dbReference>
<sequence length="848" mass="96212">MKFTDISKIARAKLKLGKAAEKLPSQTESEDIEEYQQIDESESLSEGPAPKVLRSKHRPLKGHILPPVCLICQKDSYITHHHTKKRSKERLVECQTITAGSLQKAAEVRKDEKLLLHIRGQDLVALEAKYHKTCYQQYVRVISSKAREDETVGQRQYQKAYDIFCHDIIEERIVKNAEIFRLTKLLHIFKDYVRKFESLEVASYRTYSLQQRLRKTYPQLVFLRPARKNLSCLVFSDNLTAADVVEDLPIEEGDSSETSASDAGDDPIPSVKNPSPTSVRDLYMSAQNLKAAVNQRNFEPMEWPPTAAALSLASAEHIVPSKLYNFLAWVISASEEPVIDSKVKVDDSVHHKLLSVSQDIMQLAVKGKKLMPNYLSLGMAVGHMTGSAQLIGLLNGLGHCSSHSTVIEHDTALAQQNLNSSNALPATIVPGEFLTLVWDNIDFGEETLTGKGTTHSTNGIAIQRGRHDPSQRQKVLLVRRKQRSMEVPPCSILPYFGAKKHGPEPFGVQIELVENVDIQKGARLIDFSFHLLKAEYGDSIPTWTGYNIMLCPEVPEVSHVMYLPVINASPTEYDTLYTVLKESLVIADKSSVKTVVVVMDEATYAKAQQIRWSSEVFRNRVVMRLGEFHVSMAYLACLGSRFGDAGLRDLLIESDIVAQGSINGVLSGHHYNRSVRTHKLTADALSRLRWLAFLDTLNDEQRDEIRKIIVDLHENYLSNNILAFVEIDEVKMLLQQFQQFVNIQSAVNPTFAFWSSYLEMVQLLMLFIRATREGNWELHLSTVRSMLPWFFACDRVHYSRYLPVYWLEMKNLRESHPDVHEKLSEGEFVVQRQDQYGFSQIPCNQTIE</sequence>
<name>A0A9Q1BFB4_HOLLE</name>
<reference evidence="2" key="1">
    <citation type="submission" date="2021-10" db="EMBL/GenBank/DDBJ databases">
        <title>Tropical sea cucumber genome reveals ecological adaptation and Cuvierian tubules defense mechanism.</title>
        <authorList>
            <person name="Chen T."/>
        </authorList>
    </citation>
    <scope>NUCLEOTIDE SEQUENCE</scope>
    <source>
        <strain evidence="2">Nanhai2018</strain>
        <tissue evidence="2">Muscle</tissue>
    </source>
</reference>
<gene>
    <name evidence="2" type="ORF">HOLleu_33292</name>
</gene>
<feature type="region of interest" description="Disordered" evidence="1">
    <location>
        <begin position="17"/>
        <end position="53"/>
    </location>
</feature>
<evidence type="ECO:0000313" key="3">
    <source>
        <dbReference type="Proteomes" id="UP001152320"/>
    </source>
</evidence>
<dbReference type="PANTHER" id="PTHR46704:SF9">
    <property type="entry name" value="BHLH DOMAIN-CONTAINING PROTEIN"/>
    <property type="match status" value="1"/>
</dbReference>
<dbReference type="EMBL" id="JAIZAY010000017">
    <property type="protein sequence ID" value="KAJ8025671.1"/>
    <property type="molecule type" value="Genomic_DNA"/>
</dbReference>
<feature type="compositionally biased region" description="Acidic residues" evidence="1">
    <location>
        <begin position="28"/>
        <end position="43"/>
    </location>
</feature>
<dbReference type="OrthoDB" id="6086828at2759"/>
<accession>A0A9Q1BFB4</accession>
<keyword evidence="3" id="KW-1185">Reference proteome</keyword>
<organism evidence="2 3">
    <name type="scientific">Holothuria leucospilota</name>
    <name type="common">Black long sea cucumber</name>
    <name type="synonym">Mertensiothuria leucospilota</name>
    <dbReference type="NCBI Taxonomy" id="206669"/>
    <lineage>
        <taxon>Eukaryota</taxon>
        <taxon>Metazoa</taxon>
        <taxon>Echinodermata</taxon>
        <taxon>Eleutherozoa</taxon>
        <taxon>Echinozoa</taxon>
        <taxon>Holothuroidea</taxon>
        <taxon>Aspidochirotacea</taxon>
        <taxon>Aspidochirotida</taxon>
        <taxon>Holothuriidae</taxon>
        <taxon>Holothuria</taxon>
    </lineage>
</organism>
<feature type="region of interest" description="Disordered" evidence="1">
    <location>
        <begin position="251"/>
        <end position="274"/>
    </location>
</feature>